<gene>
    <name evidence="1" type="ORF">MCOR_2028</name>
</gene>
<dbReference type="OrthoDB" id="6115853at2759"/>
<reference evidence="1 2" key="1">
    <citation type="submission" date="2020-06" db="EMBL/GenBank/DDBJ databases">
        <authorList>
            <person name="Li R."/>
            <person name="Bekaert M."/>
        </authorList>
    </citation>
    <scope>NUCLEOTIDE SEQUENCE [LARGE SCALE GENOMIC DNA]</scope>
    <source>
        <strain evidence="2">wild</strain>
    </source>
</reference>
<dbReference type="EMBL" id="CACVKT020000425">
    <property type="protein sequence ID" value="CAC5358999.1"/>
    <property type="molecule type" value="Genomic_DNA"/>
</dbReference>
<evidence type="ECO:0000313" key="1">
    <source>
        <dbReference type="EMBL" id="CAC5358999.1"/>
    </source>
</evidence>
<proteinExistence type="predicted"/>
<dbReference type="Proteomes" id="UP000507470">
    <property type="component" value="Unassembled WGS sequence"/>
</dbReference>
<evidence type="ECO:0000313" key="2">
    <source>
        <dbReference type="Proteomes" id="UP000507470"/>
    </source>
</evidence>
<keyword evidence="2" id="KW-1185">Reference proteome</keyword>
<name>A0A6J7ZXK3_MYTCO</name>
<accession>A0A6J7ZXK3</accession>
<organism evidence="1 2">
    <name type="scientific">Mytilus coruscus</name>
    <name type="common">Sea mussel</name>
    <dbReference type="NCBI Taxonomy" id="42192"/>
    <lineage>
        <taxon>Eukaryota</taxon>
        <taxon>Metazoa</taxon>
        <taxon>Spiralia</taxon>
        <taxon>Lophotrochozoa</taxon>
        <taxon>Mollusca</taxon>
        <taxon>Bivalvia</taxon>
        <taxon>Autobranchia</taxon>
        <taxon>Pteriomorphia</taxon>
        <taxon>Mytilida</taxon>
        <taxon>Mytiloidea</taxon>
        <taxon>Mytilidae</taxon>
        <taxon>Mytilinae</taxon>
        <taxon>Mytilus</taxon>
    </lineage>
</organism>
<dbReference type="AlphaFoldDB" id="A0A6J7ZXK3"/>
<protein>
    <submittedName>
        <fullName evidence="1">Uncharacterized protein</fullName>
    </submittedName>
</protein>
<sequence length="186" mass="20922">MGETFFSELSNLDKRGQGTVTTKELSQFIESSIDQMQTRLDPKRCFAYRTSVSTVYKPVEKWSINSIPEMVYCGDCNSSDLMITSVIPKKDGNSKAVDINEIQIKEVANEYDVAHEQLSDDNVCTVINLCSCYRCAKTYESLGPTDARNVYDDIKTPIGKCSFKNSSCVNTTVEICESLKHFIDEM</sequence>